<proteinExistence type="predicted"/>
<dbReference type="Proteomes" id="UP000499080">
    <property type="component" value="Unassembled WGS sequence"/>
</dbReference>
<gene>
    <name evidence="1" type="ORF">AVEN_221240_1</name>
</gene>
<evidence type="ECO:0000313" key="1">
    <source>
        <dbReference type="EMBL" id="GBM36078.1"/>
    </source>
</evidence>
<evidence type="ECO:0000313" key="2">
    <source>
        <dbReference type="Proteomes" id="UP000499080"/>
    </source>
</evidence>
<accession>A0A4Y2F677</accession>
<reference evidence="1 2" key="1">
    <citation type="journal article" date="2019" name="Sci. Rep.">
        <title>Orb-weaving spider Araneus ventricosus genome elucidates the spidroin gene catalogue.</title>
        <authorList>
            <person name="Kono N."/>
            <person name="Nakamura H."/>
            <person name="Ohtoshi R."/>
            <person name="Moran D.A.P."/>
            <person name="Shinohara A."/>
            <person name="Yoshida Y."/>
            <person name="Fujiwara M."/>
            <person name="Mori M."/>
            <person name="Tomita M."/>
            <person name="Arakawa K."/>
        </authorList>
    </citation>
    <scope>NUCLEOTIDE SEQUENCE [LARGE SCALE GENOMIC DNA]</scope>
</reference>
<dbReference type="EMBL" id="BGPR01000802">
    <property type="protein sequence ID" value="GBM36078.1"/>
    <property type="molecule type" value="Genomic_DNA"/>
</dbReference>
<keyword evidence="2" id="KW-1185">Reference proteome</keyword>
<protein>
    <submittedName>
        <fullName evidence="1">Uncharacterized protein</fullName>
    </submittedName>
</protein>
<organism evidence="1 2">
    <name type="scientific">Araneus ventricosus</name>
    <name type="common">Orbweaver spider</name>
    <name type="synonym">Epeira ventricosa</name>
    <dbReference type="NCBI Taxonomy" id="182803"/>
    <lineage>
        <taxon>Eukaryota</taxon>
        <taxon>Metazoa</taxon>
        <taxon>Ecdysozoa</taxon>
        <taxon>Arthropoda</taxon>
        <taxon>Chelicerata</taxon>
        <taxon>Arachnida</taxon>
        <taxon>Araneae</taxon>
        <taxon>Araneomorphae</taxon>
        <taxon>Entelegynae</taxon>
        <taxon>Araneoidea</taxon>
        <taxon>Araneidae</taxon>
        <taxon>Araneus</taxon>
    </lineage>
</organism>
<name>A0A4Y2F677_ARAVE</name>
<sequence>MQLWGPGFLQREQHFYESRFQEMGWTNFSTGTKRFRYREIPLYSKLKLLNPIHLWIIHKKRFCFFQEQITAKEGLLDPYHVSLPSKGSVLKKSDVSSDLPEKITTSESEQHPSSHKWLPSLQSRRTKEIQDPLFRSLKDSSFFAQGQGLCFFTFFDVDLRLSIGVSGKEKIMTLSALKLNAYSSAPK</sequence>
<dbReference type="AlphaFoldDB" id="A0A4Y2F677"/>
<comment type="caution">
    <text evidence="1">The sequence shown here is derived from an EMBL/GenBank/DDBJ whole genome shotgun (WGS) entry which is preliminary data.</text>
</comment>